<accession>A0A251SCJ7</accession>
<dbReference type="EMBL" id="CM007904">
    <property type="protein sequence ID" value="OTF95110.1"/>
    <property type="molecule type" value="Genomic_DNA"/>
</dbReference>
<keyword evidence="5" id="KW-1185">Reference proteome</keyword>
<dbReference type="InParanoid" id="A0A251SCJ7"/>
<evidence type="ECO:0000313" key="5">
    <source>
        <dbReference type="Proteomes" id="UP000215914"/>
    </source>
</evidence>
<reference evidence="4" key="2">
    <citation type="submission" date="2017-02" db="EMBL/GenBank/DDBJ databases">
        <title>Sunflower complete genome.</title>
        <authorList>
            <person name="Langlade N."/>
            <person name="Munos S."/>
        </authorList>
    </citation>
    <scope>NUCLEOTIDE SEQUENCE [LARGE SCALE GENOMIC DNA]</scope>
    <source>
        <tissue evidence="4">Leaves</tissue>
    </source>
</reference>
<organism evidence="4 5">
    <name type="scientific">Helianthus annuus</name>
    <name type="common">Common sunflower</name>
    <dbReference type="NCBI Taxonomy" id="4232"/>
    <lineage>
        <taxon>Eukaryota</taxon>
        <taxon>Viridiplantae</taxon>
        <taxon>Streptophyta</taxon>
        <taxon>Embryophyta</taxon>
        <taxon>Tracheophyta</taxon>
        <taxon>Spermatophyta</taxon>
        <taxon>Magnoliopsida</taxon>
        <taxon>eudicotyledons</taxon>
        <taxon>Gunneridae</taxon>
        <taxon>Pentapetalae</taxon>
        <taxon>asterids</taxon>
        <taxon>campanulids</taxon>
        <taxon>Asterales</taxon>
        <taxon>Asteraceae</taxon>
        <taxon>Asteroideae</taxon>
        <taxon>Heliantheae alliance</taxon>
        <taxon>Heliantheae</taxon>
        <taxon>Helianthus</taxon>
    </lineage>
</organism>
<proteinExistence type="predicted"/>
<reference evidence="3" key="3">
    <citation type="submission" date="2020-06" db="EMBL/GenBank/DDBJ databases">
        <title>Helianthus annuus Genome sequencing and assembly Release 2.</title>
        <authorList>
            <person name="Gouzy J."/>
            <person name="Langlade N."/>
            <person name="Munos S."/>
        </authorList>
    </citation>
    <scope>NUCLEOTIDE SEQUENCE</scope>
    <source>
        <tissue evidence="3">Leaves</tissue>
    </source>
</reference>
<dbReference type="NCBIfam" id="TIGR00756">
    <property type="entry name" value="PPR"/>
    <property type="match status" value="2"/>
</dbReference>
<dbReference type="PROSITE" id="PS51375">
    <property type="entry name" value="PPR"/>
    <property type="match status" value="2"/>
</dbReference>
<feature type="repeat" description="PPR" evidence="2">
    <location>
        <begin position="44"/>
        <end position="74"/>
    </location>
</feature>
<dbReference type="InterPro" id="IPR011990">
    <property type="entry name" value="TPR-like_helical_dom_sf"/>
</dbReference>
<dbReference type="Gene3D" id="1.25.40.10">
    <property type="entry name" value="Tetratricopeptide repeat domain"/>
    <property type="match status" value="1"/>
</dbReference>
<evidence type="ECO:0000256" key="1">
    <source>
        <dbReference type="ARBA" id="ARBA00022737"/>
    </source>
</evidence>
<name>A0A251SCJ7_HELAN</name>
<dbReference type="PANTHER" id="PTHR47926:SF454">
    <property type="entry name" value="REPEAT-CONTAINING PROTEIN, PUTATIVE-RELATED"/>
    <property type="match status" value="1"/>
</dbReference>
<evidence type="ECO:0000313" key="3">
    <source>
        <dbReference type="EMBL" id="KAF5764524.1"/>
    </source>
</evidence>
<sequence>MRRAGIRPNESTHVTVLSACAQSGDLTTEERIKTWIVLRNLSSNVRLVNALIDMYSKCNKLDKARSLFDNMINMNIVTWNVMIGGYTHTHRYKESLEFFRTMLQSNYEANEVMVRYRYTVLNKVRRDVQSSKSTAPFFYFFYF</sequence>
<keyword evidence="1" id="KW-0677">Repeat</keyword>
<evidence type="ECO:0000313" key="4">
    <source>
        <dbReference type="EMBL" id="OTF95110.1"/>
    </source>
</evidence>
<reference evidence="3 5" key="1">
    <citation type="journal article" date="2017" name="Nature">
        <title>The sunflower genome provides insights into oil metabolism, flowering and Asterid evolution.</title>
        <authorList>
            <person name="Badouin H."/>
            <person name="Gouzy J."/>
            <person name="Grassa C.J."/>
            <person name="Murat F."/>
            <person name="Staton S.E."/>
            <person name="Cottret L."/>
            <person name="Lelandais-Briere C."/>
            <person name="Owens G.L."/>
            <person name="Carrere S."/>
            <person name="Mayjonade B."/>
            <person name="Legrand L."/>
            <person name="Gill N."/>
            <person name="Kane N.C."/>
            <person name="Bowers J.E."/>
            <person name="Hubner S."/>
            <person name="Bellec A."/>
            <person name="Berard A."/>
            <person name="Berges H."/>
            <person name="Blanchet N."/>
            <person name="Boniface M.C."/>
            <person name="Brunel D."/>
            <person name="Catrice O."/>
            <person name="Chaidir N."/>
            <person name="Claudel C."/>
            <person name="Donnadieu C."/>
            <person name="Faraut T."/>
            <person name="Fievet G."/>
            <person name="Helmstetter N."/>
            <person name="King M."/>
            <person name="Knapp S.J."/>
            <person name="Lai Z."/>
            <person name="Le Paslier M.C."/>
            <person name="Lippi Y."/>
            <person name="Lorenzon L."/>
            <person name="Mandel J.R."/>
            <person name="Marage G."/>
            <person name="Marchand G."/>
            <person name="Marquand E."/>
            <person name="Bret-Mestries E."/>
            <person name="Morien E."/>
            <person name="Nambeesan S."/>
            <person name="Nguyen T."/>
            <person name="Pegot-Espagnet P."/>
            <person name="Pouilly N."/>
            <person name="Raftis F."/>
            <person name="Sallet E."/>
            <person name="Schiex T."/>
            <person name="Thomas J."/>
            <person name="Vandecasteele C."/>
            <person name="Vares D."/>
            <person name="Vear F."/>
            <person name="Vautrin S."/>
            <person name="Crespi M."/>
            <person name="Mangin B."/>
            <person name="Burke J.M."/>
            <person name="Salse J."/>
            <person name="Munos S."/>
            <person name="Vincourt P."/>
            <person name="Rieseberg L.H."/>
            <person name="Langlade N.B."/>
        </authorList>
    </citation>
    <scope>NUCLEOTIDE SEQUENCE [LARGE SCALE GENOMIC DNA]</scope>
    <source>
        <strain evidence="5">cv. SF193</strain>
        <tissue evidence="3">Leaves</tissue>
    </source>
</reference>
<dbReference type="AlphaFoldDB" id="A0A251SCJ7"/>
<protein>
    <submittedName>
        <fullName evidence="4">Putative tetratricopeptide-like helical domain-containing protein</fullName>
    </submittedName>
    <submittedName>
        <fullName evidence="3">Tetratricopeptide-like helical domain superfamily</fullName>
    </submittedName>
</protein>
<evidence type="ECO:0000256" key="2">
    <source>
        <dbReference type="PROSITE-ProRule" id="PRU00708"/>
    </source>
</evidence>
<dbReference type="Gramene" id="mRNA:HanXRQr2_Chr15g0693071">
    <property type="protein sequence ID" value="CDS:HanXRQr2_Chr15g0693071.1"/>
    <property type="gene ID" value="HanXRQr2_Chr15g0693071"/>
</dbReference>
<dbReference type="InterPro" id="IPR046960">
    <property type="entry name" value="PPR_At4g14850-like_plant"/>
</dbReference>
<dbReference type="EMBL" id="MNCJ02000330">
    <property type="protein sequence ID" value="KAF5764524.1"/>
    <property type="molecule type" value="Genomic_DNA"/>
</dbReference>
<dbReference type="PANTHER" id="PTHR47926">
    <property type="entry name" value="PENTATRICOPEPTIDE REPEAT-CONTAINING PROTEIN"/>
    <property type="match status" value="1"/>
</dbReference>
<feature type="repeat" description="PPR" evidence="2">
    <location>
        <begin position="75"/>
        <end position="109"/>
    </location>
</feature>
<dbReference type="Pfam" id="PF01535">
    <property type="entry name" value="PPR"/>
    <property type="match status" value="2"/>
</dbReference>
<gene>
    <name evidence="4" type="ORF">HannXRQ_Chr15g0479461</name>
    <name evidence="3" type="ORF">HanXRQr2_Chr15g0693071</name>
</gene>
<dbReference type="InterPro" id="IPR002885">
    <property type="entry name" value="PPR_rpt"/>
</dbReference>
<dbReference type="GO" id="GO:0009451">
    <property type="term" value="P:RNA modification"/>
    <property type="evidence" value="ECO:0007669"/>
    <property type="project" value="InterPro"/>
</dbReference>
<dbReference type="Proteomes" id="UP000215914">
    <property type="component" value="Chromosome 15"/>
</dbReference>
<dbReference type="OMA" id="ECELFEM"/>
<dbReference type="GO" id="GO:0003723">
    <property type="term" value="F:RNA binding"/>
    <property type="evidence" value="ECO:0007669"/>
    <property type="project" value="InterPro"/>
</dbReference>
<dbReference type="FunFam" id="1.25.40.10:FF:000285">
    <property type="entry name" value="Pentatricopeptide repeat-containing protein, chloroplastic"/>
    <property type="match status" value="1"/>
</dbReference>